<feature type="domain" description="C2H2-type" evidence="14">
    <location>
        <begin position="378"/>
        <end position="405"/>
    </location>
</feature>
<keyword evidence="7" id="KW-0862">Zinc</keyword>
<feature type="domain" description="C2H2-type" evidence="14">
    <location>
        <begin position="468"/>
        <end position="495"/>
    </location>
</feature>
<evidence type="ECO:0000256" key="8">
    <source>
        <dbReference type="ARBA" id="ARBA00023015"/>
    </source>
</evidence>
<evidence type="ECO:0000313" key="15">
    <source>
        <dbReference type="EMBL" id="KAJ3661440.1"/>
    </source>
</evidence>
<feature type="region of interest" description="Disordered" evidence="13">
    <location>
        <begin position="256"/>
        <end position="275"/>
    </location>
</feature>
<keyword evidence="4" id="KW-0479">Metal-binding</keyword>
<dbReference type="FunFam" id="3.30.160.60:FF:000624">
    <property type="entry name" value="zinc finger protein 697"/>
    <property type="match status" value="1"/>
</dbReference>
<evidence type="ECO:0000256" key="2">
    <source>
        <dbReference type="ARBA" id="ARBA00004123"/>
    </source>
</evidence>
<reference evidence="15" key="1">
    <citation type="journal article" date="2023" name="G3 (Bethesda)">
        <title>Whole genome assemblies of Zophobas morio and Tenebrio molitor.</title>
        <authorList>
            <person name="Kaur S."/>
            <person name="Stinson S.A."/>
            <person name="diCenzo G.C."/>
        </authorList>
    </citation>
    <scope>NUCLEOTIDE SEQUENCE</scope>
    <source>
        <strain evidence="15">QUZm001</strain>
    </source>
</reference>
<evidence type="ECO:0000256" key="12">
    <source>
        <dbReference type="PROSITE-ProRule" id="PRU00042"/>
    </source>
</evidence>
<dbReference type="InterPro" id="IPR013087">
    <property type="entry name" value="Znf_C2H2_type"/>
</dbReference>
<evidence type="ECO:0000256" key="7">
    <source>
        <dbReference type="ARBA" id="ARBA00022833"/>
    </source>
</evidence>
<proteinExistence type="inferred from homology"/>
<protein>
    <recommendedName>
        <fullName evidence="14">C2H2-type domain-containing protein</fullName>
    </recommendedName>
</protein>
<dbReference type="EMBL" id="JALNTZ010000002">
    <property type="protein sequence ID" value="KAJ3661440.1"/>
    <property type="molecule type" value="Genomic_DNA"/>
</dbReference>
<feature type="domain" description="C2H2-type" evidence="14">
    <location>
        <begin position="496"/>
        <end position="523"/>
    </location>
</feature>
<gene>
    <name evidence="15" type="ORF">Zmor_005835</name>
</gene>
<evidence type="ECO:0000256" key="4">
    <source>
        <dbReference type="ARBA" id="ARBA00022723"/>
    </source>
</evidence>
<feature type="domain" description="C2H2-type" evidence="14">
    <location>
        <begin position="552"/>
        <end position="580"/>
    </location>
</feature>
<feature type="domain" description="C2H2-type" evidence="14">
    <location>
        <begin position="524"/>
        <end position="551"/>
    </location>
</feature>
<dbReference type="GO" id="GO:0001227">
    <property type="term" value="F:DNA-binding transcription repressor activity, RNA polymerase II-specific"/>
    <property type="evidence" value="ECO:0007669"/>
    <property type="project" value="TreeGrafter"/>
</dbReference>
<keyword evidence="5" id="KW-0677">Repeat</keyword>
<name>A0AA38IQN6_9CUCU</name>
<evidence type="ECO:0000313" key="16">
    <source>
        <dbReference type="Proteomes" id="UP001168821"/>
    </source>
</evidence>
<evidence type="ECO:0000256" key="11">
    <source>
        <dbReference type="ARBA" id="ARBA00023242"/>
    </source>
</evidence>
<dbReference type="SMART" id="SM00355">
    <property type="entry name" value="ZnF_C2H2"/>
    <property type="match status" value="7"/>
</dbReference>
<feature type="domain" description="C2H2-type" evidence="14">
    <location>
        <begin position="406"/>
        <end position="433"/>
    </location>
</feature>
<feature type="compositionally biased region" description="Basic and acidic residues" evidence="13">
    <location>
        <begin position="256"/>
        <end position="270"/>
    </location>
</feature>
<dbReference type="Pfam" id="PF00096">
    <property type="entry name" value="zf-C2H2"/>
    <property type="match status" value="3"/>
</dbReference>
<evidence type="ECO:0000256" key="9">
    <source>
        <dbReference type="ARBA" id="ARBA00023125"/>
    </source>
</evidence>
<evidence type="ECO:0000259" key="14">
    <source>
        <dbReference type="PROSITE" id="PS50157"/>
    </source>
</evidence>
<dbReference type="PANTHER" id="PTHR24399">
    <property type="entry name" value="ZINC FINGER AND BTB DOMAIN-CONTAINING"/>
    <property type="match status" value="1"/>
</dbReference>
<dbReference type="FunFam" id="3.30.160.60:FF:000226">
    <property type="entry name" value="Zinc finger protein 236 variant"/>
    <property type="match status" value="1"/>
</dbReference>
<keyword evidence="9" id="KW-0238">DNA-binding</keyword>
<dbReference type="PROSITE" id="PS50157">
    <property type="entry name" value="ZINC_FINGER_C2H2_2"/>
    <property type="match status" value="7"/>
</dbReference>
<comment type="function">
    <text evidence="1">May be involved in transcriptional regulation.</text>
</comment>
<accession>A0AA38IQN6</accession>
<dbReference type="SUPFAM" id="SSF57667">
    <property type="entry name" value="beta-beta-alpha zinc fingers"/>
    <property type="match status" value="4"/>
</dbReference>
<keyword evidence="16" id="KW-1185">Reference proteome</keyword>
<keyword evidence="10" id="KW-0804">Transcription</keyword>
<dbReference type="Gene3D" id="3.30.160.60">
    <property type="entry name" value="Classic Zinc Finger"/>
    <property type="match status" value="6"/>
</dbReference>
<keyword evidence="11" id="KW-0539">Nucleus</keyword>
<dbReference type="GO" id="GO:0000978">
    <property type="term" value="F:RNA polymerase II cis-regulatory region sequence-specific DNA binding"/>
    <property type="evidence" value="ECO:0007669"/>
    <property type="project" value="TreeGrafter"/>
</dbReference>
<dbReference type="AlphaFoldDB" id="A0AA38IQN6"/>
<evidence type="ECO:0000256" key="6">
    <source>
        <dbReference type="ARBA" id="ARBA00022771"/>
    </source>
</evidence>
<dbReference type="FunFam" id="3.30.160.60:FF:000100">
    <property type="entry name" value="Zinc finger 45-like"/>
    <property type="match status" value="1"/>
</dbReference>
<evidence type="ECO:0000256" key="13">
    <source>
        <dbReference type="SAM" id="MobiDB-lite"/>
    </source>
</evidence>
<comment type="subcellular location">
    <subcellularLocation>
        <location evidence="2">Nucleus</location>
    </subcellularLocation>
</comment>
<sequence>MDVKNSLVLKKKRELLVGINKRKMSLRKHIDMLKPNECRLDITQITKCVFLGSLCLKPVPQLFDSPLLLEELDMKVGNVRTDVIINNENNSFKTLNGENHITPKNSSKRGSRKRCLNPAKIRKKSLRERNDSKTINGVIKDETVVVTPTQCANDRETALVQRIETNDDIPPPKPLCEKVEKENNKVELAMLHSVIENDIEVPPTETSFQENNSIKSSNTELEIKEITITEPVANEHIYEFEEDVAFEESILNLKLDRNGKDPNSRNKPTSEDIPPDIKTITSVALHYEDVERLKREPTPELILSDSDEDAIDQLMFNIMDIKVGPNMFDKDLFDIPSPEAEEFEEYSSYCNNTNEDHPNKNDDDDGFKEDKKMIKRTPQCKICSQVFGSYIQLKKHKAAHNGDKPYLCLKCNENHTTLDQLVAHLRTHQGKHPYVCKKCSQGFKSMKALENHQPVHVLQKTVPQKKAFKCEVCGKEFRKLCDLERHTRVHTGEKPSVCNICNRRFQQAHNLNKHLLIHTKEKPFECDVCNKKFGRNDVLTRHMLTHSVKKPNYCNVCMKSFIRVSQLLAHKEKYHSNEAS</sequence>
<keyword evidence="8" id="KW-0805">Transcription regulation</keyword>
<evidence type="ECO:0000256" key="5">
    <source>
        <dbReference type="ARBA" id="ARBA00022737"/>
    </source>
</evidence>
<comment type="caution">
    <text evidence="15">The sequence shown here is derived from an EMBL/GenBank/DDBJ whole genome shotgun (WGS) entry which is preliminary data.</text>
</comment>
<dbReference type="GO" id="GO:0048598">
    <property type="term" value="P:embryonic morphogenesis"/>
    <property type="evidence" value="ECO:0007669"/>
    <property type="project" value="UniProtKB-ARBA"/>
</dbReference>
<dbReference type="PANTHER" id="PTHR24399:SF70">
    <property type="entry name" value="C2H2-TYPE DOMAIN-CONTAINING PROTEIN"/>
    <property type="match status" value="1"/>
</dbReference>
<evidence type="ECO:0000256" key="10">
    <source>
        <dbReference type="ARBA" id="ARBA00023163"/>
    </source>
</evidence>
<evidence type="ECO:0000256" key="3">
    <source>
        <dbReference type="ARBA" id="ARBA00006991"/>
    </source>
</evidence>
<feature type="domain" description="C2H2-type" evidence="14">
    <location>
        <begin position="434"/>
        <end position="461"/>
    </location>
</feature>
<dbReference type="GO" id="GO:0005654">
    <property type="term" value="C:nucleoplasm"/>
    <property type="evidence" value="ECO:0007669"/>
    <property type="project" value="TreeGrafter"/>
</dbReference>
<dbReference type="PROSITE" id="PS00028">
    <property type="entry name" value="ZINC_FINGER_C2H2_1"/>
    <property type="match status" value="6"/>
</dbReference>
<dbReference type="Proteomes" id="UP001168821">
    <property type="component" value="Unassembled WGS sequence"/>
</dbReference>
<comment type="similarity">
    <text evidence="3">Belongs to the krueppel C2H2-type zinc-finger protein family.</text>
</comment>
<keyword evidence="6 12" id="KW-0863">Zinc-finger</keyword>
<dbReference type="Pfam" id="PF13912">
    <property type="entry name" value="zf-C2H2_6"/>
    <property type="match status" value="1"/>
</dbReference>
<evidence type="ECO:0000256" key="1">
    <source>
        <dbReference type="ARBA" id="ARBA00003767"/>
    </source>
</evidence>
<dbReference type="InterPro" id="IPR036236">
    <property type="entry name" value="Znf_C2H2_sf"/>
</dbReference>
<organism evidence="15 16">
    <name type="scientific">Zophobas morio</name>
    <dbReference type="NCBI Taxonomy" id="2755281"/>
    <lineage>
        <taxon>Eukaryota</taxon>
        <taxon>Metazoa</taxon>
        <taxon>Ecdysozoa</taxon>
        <taxon>Arthropoda</taxon>
        <taxon>Hexapoda</taxon>
        <taxon>Insecta</taxon>
        <taxon>Pterygota</taxon>
        <taxon>Neoptera</taxon>
        <taxon>Endopterygota</taxon>
        <taxon>Coleoptera</taxon>
        <taxon>Polyphaga</taxon>
        <taxon>Cucujiformia</taxon>
        <taxon>Tenebrionidae</taxon>
        <taxon>Zophobas</taxon>
    </lineage>
</organism>
<dbReference type="GO" id="GO:0008270">
    <property type="term" value="F:zinc ion binding"/>
    <property type="evidence" value="ECO:0007669"/>
    <property type="project" value="UniProtKB-KW"/>
</dbReference>